<accession>A0A0D0RUM6</accession>
<comment type="caution">
    <text evidence="11">The sequence shown here is derived from an EMBL/GenBank/DDBJ whole genome shotgun (WGS) entry which is preliminary data.</text>
</comment>
<feature type="binding site" evidence="9">
    <location>
        <position position="144"/>
    </location>
    <ligand>
        <name>L-tryptophan</name>
        <dbReference type="ChEBI" id="CHEBI:57912"/>
    </ligand>
</feature>
<feature type="binding site" evidence="9">
    <location>
        <begin position="19"/>
        <end position="20"/>
    </location>
    <ligand>
        <name>ATP</name>
        <dbReference type="ChEBI" id="CHEBI:30616"/>
    </ligand>
</feature>
<feature type="binding site" evidence="9">
    <location>
        <begin position="11"/>
        <end position="13"/>
    </location>
    <ligand>
        <name>ATP</name>
        <dbReference type="ChEBI" id="CHEBI:30616"/>
    </ligand>
</feature>
<comment type="subunit">
    <text evidence="9">Homodimer.</text>
</comment>
<feature type="binding site" evidence="9">
    <location>
        <position position="195"/>
    </location>
    <ligand>
        <name>ATP</name>
        <dbReference type="ChEBI" id="CHEBI:30616"/>
    </ligand>
</feature>
<keyword evidence="3 9" id="KW-0436">Ligase</keyword>
<keyword evidence="12" id="KW-1185">Reference proteome</keyword>
<reference evidence="11 12" key="1">
    <citation type="submission" date="2015-01" db="EMBL/GenBank/DDBJ databases">
        <title>Draft genome of Anoxybacillus thermarum strain AF/04.</title>
        <authorList>
            <person name="Poli A."/>
            <person name="Nicolaus B."/>
            <person name="Chan K.-G."/>
            <person name="Kahar U.M."/>
            <person name="Yaakob A.S."/>
            <person name="Chan C.S."/>
            <person name="Goh K.M."/>
        </authorList>
    </citation>
    <scope>NUCLEOTIDE SEQUENCE [LARGE SCALE GENOMIC DNA]</scope>
    <source>
        <strain evidence="11 12">AF/04</strain>
    </source>
</reference>
<evidence type="ECO:0000313" key="11">
    <source>
        <dbReference type="EMBL" id="KIQ93140.1"/>
    </source>
</evidence>
<feature type="binding site" evidence="9">
    <location>
        <begin position="156"/>
        <end position="158"/>
    </location>
    <ligand>
        <name>ATP</name>
        <dbReference type="ChEBI" id="CHEBI:30616"/>
    </ligand>
</feature>
<dbReference type="HAMAP" id="MF_00140_B">
    <property type="entry name" value="Trp_tRNA_synth_B"/>
    <property type="match status" value="1"/>
</dbReference>
<organism evidence="11 12">
    <name type="scientific">Anoxybacillus thermarum</name>
    <dbReference type="NCBI Taxonomy" id="404937"/>
    <lineage>
        <taxon>Bacteria</taxon>
        <taxon>Bacillati</taxon>
        <taxon>Bacillota</taxon>
        <taxon>Bacilli</taxon>
        <taxon>Bacillales</taxon>
        <taxon>Anoxybacillaceae</taxon>
        <taxon>Anoxybacillus</taxon>
    </lineage>
</organism>
<dbReference type="PRINTS" id="PR01039">
    <property type="entry name" value="TRNASYNTHTRP"/>
</dbReference>
<evidence type="ECO:0000256" key="5">
    <source>
        <dbReference type="ARBA" id="ARBA00022840"/>
    </source>
</evidence>
<keyword evidence="6 9" id="KW-0648">Protein biosynthesis</keyword>
<dbReference type="Proteomes" id="UP000032102">
    <property type="component" value="Unassembled WGS sequence"/>
</dbReference>
<dbReference type="PANTHER" id="PTHR43766:SF1">
    <property type="entry name" value="TRYPTOPHAN--TRNA LIGASE, MITOCHONDRIAL"/>
    <property type="match status" value="1"/>
</dbReference>
<evidence type="ECO:0000256" key="4">
    <source>
        <dbReference type="ARBA" id="ARBA00022741"/>
    </source>
</evidence>
<evidence type="ECO:0000256" key="3">
    <source>
        <dbReference type="ARBA" id="ARBA00022598"/>
    </source>
</evidence>
<proteinExistence type="inferred from homology"/>
<evidence type="ECO:0000256" key="10">
    <source>
        <dbReference type="RuleBase" id="RU363036"/>
    </source>
</evidence>
<feature type="binding site" evidence="9">
    <location>
        <begin position="202"/>
        <end position="206"/>
    </location>
    <ligand>
        <name>ATP</name>
        <dbReference type="ChEBI" id="CHEBI:30616"/>
    </ligand>
</feature>
<evidence type="ECO:0000256" key="7">
    <source>
        <dbReference type="ARBA" id="ARBA00023146"/>
    </source>
</evidence>
<keyword evidence="5 9" id="KW-0067">ATP-binding</keyword>
<protein>
    <recommendedName>
        <fullName evidence="9">Tryptophan--tRNA ligase</fullName>
        <ecNumber evidence="9">6.1.1.2</ecNumber>
    </recommendedName>
    <alternativeName>
        <fullName evidence="9">Tryptophanyl-tRNA synthetase</fullName>
        <shortName evidence="9">TrpRS</shortName>
    </alternativeName>
</protein>
<evidence type="ECO:0000256" key="6">
    <source>
        <dbReference type="ARBA" id="ARBA00022917"/>
    </source>
</evidence>
<dbReference type="NCBIfam" id="TIGR00233">
    <property type="entry name" value="trpS"/>
    <property type="match status" value="1"/>
</dbReference>
<comment type="subcellular location">
    <subcellularLocation>
        <location evidence="9">Cytoplasm</location>
    </subcellularLocation>
</comment>
<dbReference type="GO" id="GO:0005829">
    <property type="term" value="C:cytosol"/>
    <property type="evidence" value="ECO:0007669"/>
    <property type="project" value="TreeGrafter"/>
</dbReference>
<evidence type="ECO:0000256" key="9">
    <source>
        <dbReference type="HAMAP-Rule" id="MF_00140"/>
    </source>
</evidence>
<dbReference type="Gene3D" id="1.10.240.10">
    <property type="entry name" value="Tyrosyl-Transfer RNA Synthetase"/>
    <property type="match status" value="1"/>
</dbReference>
<dbReference type="PATRIC" id="fig|404937.3.peg.3072"/>
<dbReference type="Pfam" id="PF00579">
    <property type="entry name" value="tRNA-synt_1b"/>
    <property type="match status" value="1"/>
</dbReference>
<dbReference type="CDD" id="cd00806">
    <property type="entry name" value="TrpRS_core"/>
    <property type="match status" value="1"/>
</dbReference>
<feature type="short sequence motif" description="'HIGH' region" evidence="9">
    <location>
        <begin position="12"/>
        <end position="20"/>
    </location>
</feature>
<evidence type="ECO:0000256" key="2">
    <source>
        <dbReference type="ARBA" id="ARBA00022490"/>
    </source>
</evidence>
<keyword evidence="7 9" id="KW-0030">Aminoacyl-tRNA synthetase</keyword>
<comment type="similarity">
    <text evidence="1 9 10">Belongs to the class-I aminoacyl-tRNA synthetase family.</text>
</comment>
<dbReference type="FunFam" id="3.40.50.620:FF:000144">
    <property type="entry name" value="Tryptophan--tRNA ligase"/>
    <property type="match status" value="1"/>
</dbReference>
<comment type="catalytic activity">
    <reaction evidence="8 9">
        <text>tRNA(Trp) + L-tryptophan + ATP = L-tryptophyl-tRNA(Trp) + AMP + diphosphate + H(+)</text>
        <dbReference type="Rhea" id="RHEA:24080"/>
        <dbReference type="Rhea" id="RHEA-COMP:9671"/>
        <dbReference type="Rhea" id="RHEA-COMP:9705"/>
        <dbReference type="ChEBI" id="CHEBI:15378"/>
        <dbReference type="ChEBI" id="CHEBI:30616"/>
        <dbReference type="ChEBI" id="CHEBI:33019"/>
        <dbReference type="ChEBI" id="CHEBI:57912"/>
        <dbReference type="ChEBI" id="CHEBI:78442"/>
        <dbReference type="ChEBI" id="CHEBI:78535"/>
        <dbReference type="ChEBI" id="CHEBI:456215"/>
        <dbReference type="EC" id="6.1.1.2"/>
    </reaction>
</comment>
<evidence type="ECO:0000256" key="1">
    <source>
        <dbReference type="ARBA" id="ARBA00005594"/>
    </source>
</evidence>
<dbReference type="InterPro" id="IPR024109">
    <property type="entry name" value="Trp-tRNA-ligase_bac-type"/>
</dbReference>
<keyword evidence="2 9" id="KW-0963">Cytoplasm</keyword>
<dbReference type="AlphaFoldDB" id="A0A0D0RUM6"/>
<dbReference type="EC" id="6.1.1.2" evidence="9"/>
<dbReference type="GO" id="GO:0004830">
    <property type="term" value="F:tryptophan-tRNA ligase activity"/>
    <property type="evidence" value="ECO:0007669"/>
    <property type="project" value="UniProtKB-UniRule"/>
</dbReference>
<dbReference type="InterPro" id="IPR001412">
    <property type="entry name" value="aa-tRNA-synth_I_CS"/>
</dbReference>
<dbReference type="InterPro" id="IPR014729">
    <property type="entry name" value="Rossmann-like_a/b/a_fold"/>
</dbReference>
<dbReference type="FunFam" id="1.10.240.10:FF:000005">
    <property type="entry name" value="Tryptophan--tRNA ligase"/>
    <property type="match status" value="1"/>
</dbReference>
<dbReference type="InterPro" id="IPR002306">
    <property type="entry name" value="Trp-tRNA-ligase"/>
</dbReference>
<dbReference type="InterPro" id="IPR002305">
    <property type="entry name" value="aa-tRNA-synth_Ic"/>
</dbReference>
<comment type="function">
    <text evidence="9">Catalyzes the attachment of tryptophan to tRNA(Trp).</text>
</comment>
<dbReference type="NCBIfam" id="NF009207">
    <property type="entry name" value="PRK12556.1"/>
    <property type="match status" value="1"/>
</dbReference>
<feature type="short sequence motif" description="'KMSKS' region" evidence="9">
    <location>
        <begin position="202"/>
        <end position="206"/>
    </location>
</feature>
<dbReference type="SUPFAM" id="SSF52374">
    <property type="entry name" value="Nucleotidylyl transferase"/>
    <property type="match status" value="1"/>
</dbReference>
<dbReference type="GO" id="GO:0006436">
    <property type="term" value="P:tryptophanyl-tRNA aminoacylation"/>
    <property type="evidence" value="ECO:0007669"/>
    <property type="project" value="UniProtKB-UniRule"/>
</dbReference>
<keyword evidence="4 9" id="KW-0547">Nucleotide-binding</keyword>
<dbReference type="RefSeq" id="WP_043968533.1">
    <property type="nucleotide sequence ID" value="NZ_JXTH01000094.1"/>
</dbReference>
<dbReference type="PANTHER" id="PTHR43766">
    <property type="entry name" value="TRYPTOPHAN--TRNA LIGASE, MITOCHONDRIAL"/>
    <property type="match status" value="1"/>
</dbReference>
<dbReference type="PROSITE" id="PS00178">
    <property type="entry name" value="AA_TRNA_LIGASE_I"/>
    <property type="match status" value="1"/>
</dbReference>
<gene>
    <name evidence="9" type="primary">trpS</name>
    <name evidence="11" type="ORF">LH47_02784</name>
</gene>
<dbReference type="InterPro" id="IPR050203">
    <property type="entry name" value="Trp-tRNA_synthetase"/>
</dbReference>
<evidence type="ECO:0000256" key="8">
    <source>
        <dbReference type="ARBA" id="ARBA00049929"/>
    </source>
</evidence>
<sequence length="331" mass="37747">MDNKIVLTGIKPTGRPHLGNYIGAIKPALNLAKELESLSIFFIADYHALTSIKNPELFKEYTYDVAATWLAMGLDPNKVIFYKQSDIPQIFELSWILSCFTPKGLMNRAHAYKAKVDENKAKNIDIDMGVNMGLFTYPILMAADILLFNSNIVPVGKDQVQHVEIARDIANAFNNCYGEIFTEPSYLIRQETAVIPGLDGRKMSKSYNNTIPLFCEPKELKNLINKIKTDSSLPNEPKNIDSPLFLLYKEFATDEQIEEMKEKFINGIPWGEVKKELFEVINSFLETPRKKYNYLMNNRHLIDEILEEGAKKAQEICIPNLNKIKEKIGCQ</sequence>
<dbReference type="GO" id="GO:0005524">
    <property type="term" value="F:ATP binding"/>
    <property type="evidence" value="ECO:0007669"/>
    <property type="project" value="UniProtKB-UniRule"/>
</dbReference>
<dbReference type="EMBL" id="JXTH01000094">
    <property type="protein sequence ID" value="KIQ93140.1"/>
    <property type="molecule type" value="Genomic_DNA"/>
</dbReference>
<evidence type="ECO:0000313" key="12">
    <source>
        <dbReference type="Proteomes" id="UP000032102"/>
    </source>
</evidence>
<dbReference type="Gene3D" id="3.40.50.620">
    <property type="entry name" value="HUPs"/>
    <property type="match status" value="1"/>
</dbReference>
<name>A0A0D0RUM6_9BACL</name>